<reference evidence="6" key="1">
    <citation type="submission" date="2021-10" db="EMBL/GenBank/DDBJ databases">
        <title>Streptomyces nigrumlapis sp.nov.,an antimicrobial producing actinobacterium isolated from Black Gobi rocks.</title>
        <authorList>
            <person name="Wen Y."/>
            <person name="Zhang W."/>
            <person name="Liu X.G."/>
        </authorList>
    </citation>
    <scope>NUCLEOTIDE SEQUENCE</scope>
    <source>
        <strain evidence="6">ST13-2-2</strain>
    </source>
</reference>
<keyword evidence="3" id="KW-0813">Transport</keyword>
<organism evidence="6 7">
    <name type="scientific">Streptomyces halobius</name>
    <dbReference type="NCBI Taxonomy" id="2879846"/>
    <lineage>
        <taxon>Bacteria</taxon>
        <taxon>Bacillati</taxon>
        <taxon>Actinomycetota</taxon>
        <taxon>Actinomycetes</taxon>
        <taxon>Kitasatosporales</taxon>
        <taxon>Streptomycetaceae</taxon>
        <taxon>Streptomyces</taxon>
    </lineage>
</organism>
<dbReference type="Gene3D" id="3.40.50.1980">
    <property type="entry name" value="Nitrogenase molybdenum iron protein domain"/>
    <property type="match status" value="1"/>
</dbReference>
<evidence type="ECO:0000256" key="4">
    <source>
        <dbReference type="ARBA" id="ARBA00022729"/>
    </source>
</evidence>
<feature type="domain" description="Fe/B12 periplasmic-binding" evidence="5">
    <location>
        <begin position="1"/>
        <end position="163"/>
    </location>
</feature>
<keyword evidence="4" id="KW-0732">Signal</keyword>
<evidence type="ECO:0000256" key="2">
    <source>
        <dbReference type="ARBA" id="ARBA00008814"/>
    </source>
</evidence>
<evidence type="ECO:0000313" key="7">
    <source>
        <dbReference type="Proteomes" id="UP000830115"/>
    </source>
</evidence>
<proteinExistence type="inferred from homology"/>
<protein>
    <submittedName>
        <fullName evidence="6">ABC transporter substrate-binding protein</fullName>
    </submittedName>
</protein>
<comment type="similarity">
    <text evidence="2">Belongs to the bacterial solute-binding protein 8 family.</text>
</comment>
<dbReference type="RefSeq" id="WP_248864475.1">
    <property type="nucleotide sequence ID" value="NZ_CP086322.1"/>
</dbReference>
<dbReference type="PANTHER" id="PTHR30532:SF21">
    <property type="entry name" value="SIDEROPHORE-BINDING LIPOPROTEIN YFIY-RELATED"/>
    <property type="match status" value="1"/>
</dbReference>
<keyword evidence="7" id="KW-1185">Reference proteome</keyword>
<dbReference type="PANTHER" id="PTHR30532">
    <property type="entry name" value="IRON III DICITRATE-BINDING PERIPLASMIC PROTEIN"/>
    <property type="match status" value="1"/>
</dbReference>
<dbReference type="SUPFAM" id="SSF53807">
    <property type="entry name" value="Helical backbone' metal receptor"/>
    <property type="match status" value="1"/>
</dbReference>
<dbReference type="PROSITE" id="PS50983">
    <property type="entry name" value="FE_B12_PBP"/>
    <property type="match status" value="1"/>
</dbReference>
<name>A0ABY4M9Z0_9ACTN</name>
<evidence type="ECO:0000256" key="3">
    <source>
        <dbReference type="ARBA" id="ARBA00022448"/>
    </source>
</evidence>
<accession>A0ABY4M9Z0</accession>
<evidence type="ECO:0000259" key="5">
    <source>
        <dbReference type="PROSITE" id="PS50983"/>
    </source>
</evidence>
<dbReference type="Pfam" id="PF01497">
    <property type="entry name" value="Peripla_BP_2"/>
    <property type="match status" value="1"/>
</dbReference>
<gene>
    <name evidence="6" type="ORF">K9S39_18625</name>
</gene>
<dbReference type="InterPro" id="IPR051313">
    <property type="entry name" value="Bact_iron-sidero_bind"/>
</dbReference>
<evidence type="ECO:0000256" key="1">
    <source>
        <dbReference type="ARBA" id="ARBA00004196"/>
    </source>
</evidence>
<evidence type="ECO:0000313" key="6">
    <source>
        <dbReference type="EMBL" id="UQA93599.1"/>
    </source>
</evidence>
<dbReference type="EMBL" id="CP086322">
    <property type="protein sequence ID" value="UQA93599.1"/>
    <property type="molecule type" value="Genomic_DNA"/>
</dbReference>
<dbReference type="InterPro" id="IPR002491">
    <property type="entry name" value="ABC_transptr_periplasmic_BD"/>
</dbReference>
<sequence>MIPTSKLREAKKVVAAYKAHAEKIKKALSGNSGTAPRTSPPTWSVSWRARARVYGCESSATSVLTYAGLAPTDFVKGAEDGLMVEVSPEQINKAEADVIFYTSYGSKEKSRESKVTGGPLWQNMSAVKNGQTHRVDDETSLMGIGYTAADKILDGVQERLAKK</sequence>
<dbReference type="Proteomes" id="UP000830115">
    <property type="component" value="Chromosome"/>
</dbReference>
<comment type="subcellular location">
    <subcellularLocation>
        <location evidence="1">Cell envelope</location>
    </subcellularLocation>
</comment>